<dbReference type="InterPro" id="IPR013320">
    <property type="entry name" value="ConA-like_dom_sf"/>
</dbReference>
<keyword evidence="1" id="KW-0175">Coiled coil</keyword>
<feature type="region of interest" description="Disordered" evidence="2">
    <location>
        <begin position="210"/>
        <end position="231"/>
    </location>
</feature>
<dbReference type="Pfam" id="PF13385">
    <property type="entry name" value="Laminin_G_3"/>
    <property type="match status" value="1"/>
</dbReference>
<dbReference type="SUPFAM" id="SSF49899">
    <property type="entry name" value="Concanavalin A-like lectins/glucanases"/>
    <property type="match status" value="1"/>
</dbReference>
<accession>A0A6J7D5H2</accession>
<evidence type="ECO:0000256" key="1">
    <source>
        <dbReference type="SAM" id="Coils"/>
    </source>
</evidence>
<gene>
    <name evidence="3" type="ORF">UFOPK3342_00609</name>
</gene>
<sequence length="856" mass="93065">MRIGRVVFVAILALLPLQLIESQALASDNCLVLNSRQYLQASTKLIPVTSDFTIEFDFYLNKDEKSYAQIISQGSISFPFFLGITPDLEIRAGGSWPDTGAKMPVKSWTHIALTHSAAEIGKFYLNGKLFSSTSDYLLKQEEGTDTRLGEGAGLTLGEFINGCIDNLRIWNTVRTPLQIGEDAQVATSISDASLLASYEFNSVTNSGLIESSTGSNNSFKPSGSPEFRATSDPWPINAPQFNKGGGIASSYGGFYVAAGFQTLVPESFGSGFGWYSTLWALTATRVDKLSLGLSSTWIIPNNKTVSASTAQKLCANDNDVSNPNNGTLGLSLFQTIEGSLGWWGEEKFSTAYPKYMVNVTQNCYSTQLATPGWGFFTETPTAREQTGLIQISNQILMPPDGMVFQRDDSAPQLGVTWHSLNLPRFDHAFGSQAGDNSWTLFMNSSNFKGPLVFVAPQFWVDGSSSNPLQKNLTLDVKSAWVGGLASEWNEIPYYKYVDLTGKIYTKIPDLEVPVDSNGEFSIGRDFRAYSSKAISSSLKSALIGTGNLPTALTNQEIYSGKLVGNSPEIYQGGKTLGTLSKLLSAKTFDSDNAYGFSAPGKSGMIKLPQYFLESENTKVEIPAAQAPEALVRASFGNPQFNSFFVYQYPSWWDASPSASSDLTTDLSDGSQVVYRWYKFVDQPALQRFELNSSEKANLQSAIEKMQKEWAHSALMSEPTKGSLATFDQGMLVTPPKGLEYGYVPIVIKQYISPNADRIAAAELKAKQAAELKAKQEAEAKAAAELKAKQEAEAKAAAELKAKQEAEAKAAAKLKAKQEAEAKAAALKKTTITCIKGKLVKKVTAIKPVCPKGYKKR</sequence>
<evidence type="ECO:0000313" key="3">
    <source>
        <dbReference type="EMBL" id="CAB4864275.1"/>
    </source>
</evidence>
<protein>
    <submittedName>
        <fullName evidence="3">Unannotated protein</fullName>
    </submittedName>
</protein>
<reference evidence="3" key="1">
    <citation type="submission" date="2020-05" db="EMBL/GenBank/DDBJ databases">
        <authorList>
            <person name="Chiriac C."/>
            <person name="Salcher M."/>
            <person name="Ghai R."/>
            <person name="Kavagutti S V."/>
        </authorList>
    </citation>
    <scope>NUCLEOTIDE SEQUENCE</scope>
</reference>
<dbReference type="EMBL" id="CAFBLH010000014">
    <property type="protein sequence ID" value="CAB4864275.1"/>
    <property type="molecule type" value="Genomic_DNA"/>
</dbReference>
<dbReference type="AlphaFoldDB" id="A0A6J7D5H2"/>
<name>A0A6J7D5H2_9ZZZZ</name>
<organism evidence="3">
    <name type="scientific">freshwater metagenome</name>
    <dbReference type="NCBI Taxonomy" id="449393"/>
    <lineage>
        <taxon>unclassified sequences</taxon>
        <taxon>metagenomes</taxon>
        <taxon>ecological metagenomes</taxon>
    </lineage>
</organism>
<dbReference type="Gene3D" id="2.60.120.200">
    <property type="match status" value="1"/>
</dbReference>
<feature type="compositionally biased region" description="Polar residues" evidence="2">
    <location>
        <begin position="210"/>
        <end position="221"/>
    </location>
</feature>
<feature type="coiled-coil region" evidence="1">
    <location>
        <begin position="758"/>
        <end position="829"/>
    </location>
</feature>
<evidence type="ECO:0000256" key="2">
    <source>
        <dbReference type="SAM" id="MobiDB-lite"/>
    </source>
</evidence>
<proteinExistence type="predicted"/>